<reference evidence="3 4" key="1">
    <citation type="submission" date="2024-04" db="EMBL/GenBank/DDBJ databases">
        <title>Albibacterium profundi sp. nov., isolated from sediment of the Challenger Deep of Mariana Trench.</title>
        <authorList>
            <person name="Wang Y."/>
        </authorList>
    </citation>
    <scope>NUCLEOTIDE SEQUENCE [LARGE SCALE GENOMIC DNA]</scope>
    <source>
        <strain evidence="3 4">RHL897</strain>
    </source>
</reference>
<proteinExistence type="predicted"/>
<feature type="transmembrane region" description="Helical" evidence="1">
    <location>
        <begin position="176"/>
        <end position="198"/>
    </location>
</feature>
<evidence type="ECO:0000256" key="1">
    <source>
        <dbReference type="SAM" id="Phobius"/>
    </source>
</evidence>
<feature type="domain" description="EamA" evidence="2">
    <location>
        <begin position="13"/>
        <end position="138"/>
    </location>
</feature>
<dbReference type="PANTHER" id="PTHR22911">
    <property type="entry name" value="ACYL-MALONYL CONDENSING ENZYME-RELATED"/>
    <property type="match status" value="1"/>
</dbReference>
<feature type="transmembrane region" description="Helical" evidence="1">
    <location>
        <begin position="37"/>
        <end position="54"/>
    </location>
</feature>
<feature type="transmembrane region" description="Helical" evidence="1">
    <location>
        <begin position="12"/>
        <end position="31"/>
    </location>
</feature>
<feature type="transmembrane region" description="Helical" evidence="1">
    <location>
        <begin position="237"/>
        <end position="258"/>
    </location>
</feature>
<keyword evidence="1" id="KW-0812">Transmembrane</keyword>
<dbReference type="Pfam" id="PF00892">
    <property type="entry name" value="EamA"/>
    <property type="match status" value="2"/>
</dbReference>
<dbReference type="PANTHER" id="PTHR22911:SF79">
    <property type="entry name" value="MOBA-LIKE NTP TRANSFERASE DOMAIN-CONTAINING PROTEIN"/>
    <property type="match status" value="1"/>
</dbReference>
<feature type="transmembrane region" description="Helical" evidence="1">
    <location>
        <begin position="143"/>
        <end position="164"/>
    </location>
</feature>
<evidence type="ECO:0000259" key="2">
    <source>
        <dbReference type="Pfam" id="PF00892"/>
    </source>
</evidence>
<organism evidence="3 4">
    <name type="scientific">Albibacterium profundi</name>
    <dbReference type="NCBI Taxonomy" id="3134906"/>
    <lineage>
        <taxon>Bacteria</taxon>
        <taxon>Pseudomonadati</taxon>
        <taxon>Bacteroidota</taxon>
        <taxon>Sphingobacteriia</taxon>
        <taxon>Sphingobacteriales</taxon>
        <taxon>Sphingobacteriaceae</taxon>
        <taxon>Albibacterium</taxon>
    </lineage>
</organism>
<feature type="transmembrane region" description="Helical" evidence="1">
    <location>
        <begin position="66"/>
        <end position="84"/>
    </location>
</feature>
<feature type="transmembrane region" description="Helical" evidence="1">
    <location>
        <begin position="120"/>
        <end position="137"/>
    </location>
</feature>
<feature type="transmembrane region" description="Helical" evidence="1">
    <location>
        <begin position="90"/>
        <end position="108"/>
    </location>
</feature>
<keyword evidence="4" id="KW-1185">Reference proteome</keyword>
<dbReference type="EMBL" id="JBBVGT010000002">
    <property type="protein sequence ID" value="MFB5944991.1"/>
    <property type="molecule type" value="Genomic_DNA"/>
</dbReference>
<evidence type="ECO:0000313" key="3">
    <source>
        <dbReference type="EMBL" id="MFB5944991.1"/>
    </source>
</evidence>
<dbReference type="InterPro" id="IPR000620">
    <property type="entry name" value="EamA_dom"/>
</dbReference>
<feature type="domain" description="EamA" evidence="2">
    <location>
        <begin position="146"/>
        <end position="280"/>
    </location>
</feature>
<feature type="transmembrane region" description="Helical" evidence="1">
    <location>
        <begin position="210"/>
        <end position="230"/>
    </location>
</feature>
<gene>
    <name evidence="3" type="ORF">WKR92_04020</name>
</gene>
<dbReference type="SUPFAM" id="SSF103481">
    <property type="entry name" value="Multidrug resistance efflux transporter EmrE"/>
    <property type="match status" value="2"/>
</dbReference>
<evidence type="ECO:0000313" key="4">
    <source>
        <dbReference type="Proteomes" id="UP001580928"/>
    </source>
</evidence>
<keyword evidence="1" id="KW-1133">Transmembrane helix</keyword>
<dbReference type="RefSeq" id="WP_375556549.1">
    <property type="nucleotide sequence ID" value="NZ_JBBVGT010000002.1"/>
</dbReference>
<keyword evidence="1" id="KW-0472">Membrane</keyword>
<sequence length="303" mass="34068">MLKIQNKNSWILHLTVLIWGFTGILGVLIQVSSIYLVWYRVLIASLSLLVYLIIRRRKLLIARKQLLQYIFTGALVGAHWILFFESIKTSTVSITLVCLSSVTLFTAILEPIFKRKKISVIDIVVGVVIIVGIYLIFTFEANYIQGIVYGIIAAFLASCFSIINSKLVSKGSATTISFYEMAGAFVWISIFMGLTNMYDDRIKLNSSDLKYLLILGTVCTATAYVLAVAVMKELSAFTVALATNLEPVYGIILAWIFFGEQEQMSLGFYLGAIIVLGTVFSYPYLKKWHQTRIYAKKIKQIKS</sequence>
<protein>
    <submittedName>
        <fullName evidence="3">EamA family transporter</fullName>
    </submittedName>
</protein>
<comment type="caution">
    <text evidence="3">The sequence shown here is derived from an EMBL/GenBank/DDBJ whole genome shotgun (WGS) entry which is preliminary data.</text>
</comment>
<dbReference type="Proteomes" id="UP001580928">
    <property type="component" value="Unassembled WGS sequence"/>
</dbReference>
<accession>A0ABV5CBZ1</accession>
<name>A0ABV5CBZ1_9SPHI</name>
<dbReference type="InterPro" id="IPR037185">
    <property type="entry name" value="EmrE-like"/>
</dbReference>
<feature type="transmembrane region" description="Helical" evidence="1">
    <location>
        <begin position="264"/>
        <end position="285"/>
    </location>
</feature>